<dbReference type="Pfam" id="PF08495">
    <property type="entry name" value="FIST"/>
    <property type="match status" value="1"/>
</dbReference>
<reference evidence="3 4" key="1">
    <citation type="submission" date="2016-06" db="EMBL/GenBank/DDBJ databases">
        <authorList>
            <person name="Kjaerup R.B."/>
            <person name="Dalgaard T.S."/>
            <person name="Juul-Madsen H.R."/>
        </authorList>
    </citation>
    <scope>NUCLEOTIDE SEQUENCE [LARGE SCALE GENOMIC DNA]</scope>
    <source>
        <strain evidence="3">3</strain>
    </source>
</reference>
<organism evidence="3 4">
    <name type="scientific">Candidatus Accumulibacter aalborgensis</name>
    <dbReference type="NCBI Taxonomy" id="1860102"/>
    <lineage>
        <taxon>Bacteria</taxon>
        <taxon>Pseudomonadati</taxon>
        <taxon>Pseudomonadota</taxon>
        <taxon>Betaproteobacteria</taxon>
        <taxon>Candidatus Accumulibacter</taxon>
    </lineage>
</organism>
<dbReference type="Proteomes" id="UP000199169">
    <property type="component" value="Unassembled WGS sequence"/>
</dbReference>
<feature type="domain" description="FIST C-domain" evidence="2">
    <location>
        <begin position="197"/>
        <end position="344"/>
    </location>
</feature>
<sequence>MSVASALVAGNDPLPQLAEQALRLALEKAGEQQANGVLLFLTAEFSRHAQQAVTAVARAARCTQVAGGIAAGVFTDSGWVLDRPAAAVMVFTGGISLGHPETLALSGEPLLSYAGSTLPQGWSDVGQKRFGGSFAGHAGRVDPVAWQQSRLTDQCSVQLLGAHVEVGVSTGWRLLGDAQPVDSSRAYELLRLGGHTALDSLLAAVREDGHDGSPPMTSLCAVLIDDGASSETQGQFSCADGAHHLIAIIASSQQGSLTLAERMLPGQRLAWAIRLPEAAAEDMRRSVARLAVVARHPVGAVAFSCIGRGPYFHDGEDRDIDCLRERFPGLPLIGTYGTGQIAPSPARGMLQNAVVTALISHVARRFDVQSKP</sequence>
<dbReference type="SMART" id="SM01204">
    <property type="entry name" value="FIST_C"/>
    <property type="match status" value="1"/>
</dbReference>
<gene>
    <name evidence="3" type="ORF">ACCAA_270085</name>
</gene>
<accession>A0A1A8XPH3</accession>
<dbReference type="RefSeq" id="WP_186406804.1">
    <property type="nucleotide sequence ID" value="NZ_FLQX01000102.1"/>
</dbReference>
<dbReference type="Pfam" id="PF10442">
    <property type="entry name" value="FIST_C"/>
    <property type="match status" value="1"/>
</dbReference>
<evidence type="ECO:0008006" key="5">
    <source>
        <dbReference type="Google" id="ProtNLM"/>
    </source>
</evidence>
<dbReference type="SMART" id="SM00897">
    <property type="entry name" value="FIST"/>
    <property type="match status" value="1"/>
</dbReference>
<dbReference type="AlphaFoldDB" id="A0A1A8XPH3"/>
<keyword evidence="4" id="KW-1185">Reference proteome</keyword>
<protein>
    <recommendedName>
        <fullName evidence="5">FIST C-domain domain-containing protein</fullName>
    </recommendedName>
</protein>
<dbReference type="STRING" id="1860102.ACCAA_270085"/>
<dbReference type="InterPro" id="IPR019494">
    <property type="entry name" value="FIST_C"/>
</dbReference>
<evidence type="ECO:0000313" key="3">
    <source>
        <dbReference type="EMBL" id="SBT05838.1"/>
    </source>
</evidence>
<feature type="domain" description="FIST" evidence="1">
    <location>
        <begin position="33"/>
        <end position="196"/>
    </location>
</feature>
<dbReference type="EMBL" id="FLQX01000102">
    <property type="protein sequence ID" value="SBT05838.1"/>
    <property type="molecule type" value="Genomic_DNA"/>
</dbReference>
<dbReference type="InterPro" id="IPR013702">
    <property type="entry name" value="FIST_domain_N"/>
</dbReference>
<evidence type="ECO:0000313" key="4">
    <source>
        <dbReference type="Proteomes" id="UP000199169"/>
    </source>
</evidence>
<evidence type="ECO:0000259" key="1">
    <source>
        <dbReference type="SMART" id="SM00897"/>
    </source>
</evidence>
<evidence type="ECO:0000259" key="2">
    <source>
        <dbReference type="SMART" id="SM01204"/>
    </source>
</evidence>
<name>A0A1A8XPH3_9PROT</name>
<proteinExistence type="predicted"/>